<comment type="caution">
    <text evidence="1">The sequence shown here is derived from an EMBL/GenBank/DDBJ whole genome shotgun (WGS) entry which is preliminary data.</text>
</comment>
<dbReference type="EMBL" id="JACWMT010000004">
    <property type="protein sequence ID" value="MBD1272096.1"/>
    <property type="molecule type" value="Genomic_DNA"/>
</dbReference>
<dbReference type="SUPFAM" id="SSF51735">
    <property type="entry name" value="NAD(P)-binding Rossmann-fold domains"/>
    <property type="match status" value="1"/>
</dbReference>
<dbReference type="Gene3D" id="3.40.50.720">
    <property type="entry name" value="NAD(P)-binding Rossmann-like Domain"/>
    <property type="match status" value="1"/>
</dbReference>
<evidence type="ECO:0000313" key="2">
    <source>
        <dbReference type="EMBL" id="NYI38710.1"/>
    </source>
</evidence>
<keyword evidence="3" id="KW-1185">Reference proteome</keyword>
<reference evidence="1" key="2">
    <citation type="submission" date="2020-09" db="EMBL/GenBank/DDBJ databases">
        <title>Novel species in genus Aeromicrobium.</title>
        <authorList>
            <person name="Zhang G."/>
        </authorList>
    </citation>
    <scope>NUCLEOTIDE SEQUENCE</scope>
    <source>
        <strain evidence="1">SSW1-57</strain>
    </source>
</reference>
<gene>
    <name evidence="2" type="ORF">BJ975_002085</name>
    <name evidence="1" type="ORF">IDH50_17765</name>
</gene>
<evidence type="ECO:0000313" key="3">
    <source>
        <dbReference type="Proteomes" id="UP000587211"/>
    </source>
</evidence>
<dbReference type="AlphaFoldDB" id="A0A8I0FZT8"/>
<organism evidence="1 4">
    <name type="scientific">Aeromicrobium tamlense</name>
    <dbReference type="NCBI Taxonomy" id="375541"/>
    <lineage>
        <taxon>Bacteria</taxon>
        <taxon>Bacillati</taxon>
        <taxon>Actinomycetota</taxon>
        <taxon>Actinomycetes</taxon>
        <taxon>Propionibacteriales</taxon>
        <taxon>Nocardioidaceae</taxon>
        <taxon>Aeromicrobium</taxon>
    </lineage>
</organism>
<dbReference type="EMBL" id="JACBZN010000001">
    <property type="protein sequence ID" value="NYI38710.1"/>
    <property type="molecule type" value="Genomic_DNA"/>
</dbReference>
<reference evidence="2 3" key="1">
    <citation type="submission" date="2020-07" db="EMBL/GenBank/DDBJ databases">
        <title>Sequencing the genomes of 1000 actinobacteria strains.</title>
        <authorList>
            <person name="Klenk H.-P."/>
        </authorList>
    </citation>
    <scope>NUCLEOTIDE SEQUENCE [LARGE SCALE GENOMIC DNA]</scope>
    <source>
        <strain evidence="2 3">DSM 19087</strain>
    </source>
</reference>
<dbReference type="RefSeq" id="WP_179425681.1">
    <property type="nucleotide sequence ID" value="NZ_BAAAMP010000016.1"/>
</dbReference>
<dbReference type="Proteomes" id="UP000659061">
    <property type="component" value="Unassembled WGS sequence"/>
</dbReference>
<accession>A0A8I0FZT8</accession>
<dbReference type="InterPro" id="IPR036291">
    <property type="entry name" value="NAD(P)-bd_dom_sf"/>
</dbReference>
<name>A0A8I0FZT8_9ACTN</name>
<evidence type="ECO:0000313" key="4">
    <source>
        <dbReference type="Proteomes" id="UP000659061"/>
    </source>
</evidence>
<sequence>MADVTDLRSVEALMLAAREAGPVVSVVHAGGTTDSADSPEAIVRARVLGTINVTAATLAVAGLGTTLVHASSAAATALPVLPRWVFRLAPADPEGLVATLTRLATLCPARRAPAAAHAISTSFLLGYTARMGEVFDSCGARLRSTPAESVVELCRHDLVPAA</sequence>
<proteinExistence type="predicted"/>
<dbReference type="Proteomes" id="UP000587211">
    <property type="component" value="Unassembled WGS sequence"/>
</dbReference>
<protein>
    <submittedName>
        <fullName evidence="1">Uncharacterized protein</fullName>
    </submittedName>
</protein>
<evidence type="ECO:0000313" key="1">
    <source>
        <dbReference type="EMBL" id="MBD1272096.1"/>
    </source>
</evidence>